<comment type="caution">
    <text evidence="3">The sequence shown here is derived from an EMBL/GenBank/DDBJ whole genome shotgun (WGS) entry which is preliminary data.</text>
</comment>
<dbReference type="Gene3D" id="2.20.110.10">
    <property type="entry name" value="Histone H3 K4-specific methyltransferase SET7/9 N-terminal domain"/>
    <property type="match status" value="2"/>
</dbReference>
<feature type="compositionally biased region" description="Low complexity" evidence="2">
    <location>
        <begin position="42"/>
        <end position="51"/>
    </location>
</feature>
<evidence type="ECO:0000256" key="2">
    <source>
        <dbReference type="SAM" id="MobiDB-lite"/>
    </source>
</evidence>
<feature type="region of interest" description="Disordered" evidence="2">
    <location>
        <begin position="1"/>
        <end position="25"/>
    </location>
</feature>
<organism evidence="3 4">
    <name type="scientific">Geranomyces variabilis</name>
    <dbReference type="NCBI Taxonomy" id="109894"/>
    <lineage>
        <taxon>Eukaryota</taxon>
        <taxon>Fungi</taxon>
        <taxon>Fungi incertae sedis</taxon>
        <taxon>Chytridiomycota</taxon>
        <taxon>Chytridiomycota incertae sedis</taxon>
        <taxon>Chytridiomycetes</taxon>
        <taxon>Spizellomycetales</taxon>
        <taxon>Powellomycetaceae</taxon>
        <taxon>Geranomyces</taxon>
    </lineage>
</organism>
<dbReference type="PANTHER" id="PTHR46917:SF1">
    <property type="entry name" value="MORN REPEAT-CONTAINING PROTEIN 2"/>
    <property type="match status" value="1"/>
</dbReference>
<dbReference type="PANTHER" id="PTHR46917">
    <property type="entry name" value="MORN REPEAT-CONTAINING PROTEIN 2"/>
    <property type="match status" value="1"/>
</dbReference>
<dbReference type="SUPFAM" id="SSF82185">
    <property type="entry name" value="Histone H3 K4-specific methyltransferase SET7/9 N-terminal domain"/>
    <property type="match status" value="1"/>
</dbReference>
<dbReference type="InterPro" id="IPR003409">
    <property type="entry name" value="MORN"/>
</dbReference>
<feature type="region of interest" description="Disordered" evidence="2">
    <location>
        <begin position="37"/>
        <end position="60"/>
    </location>
</feature>
<dbReference type="InterPro" id="IPR052849">
    <property type="entry name" value="MORN_repeat_protein"/>
</dbReference>
<protein>
    <submittedName>
        <fullName evidence="3">Uncharacterized protein</fullName>
    </submittedName>
</protein>
<dbReference type="SMART" id="SM00698">
    <property type="entry name" value="MORN"/>
    <property type="match status" value="4"/>
</dbReference>
<keyword evidence="4" id="KW-1185">Reference proteome</keyword>
<dbReference type="AlphaFoldDB" id="A0AAD5TDH1"/>
<proteinExistence type="predicted"/>
<dbReference type="FunFam" id="2.20.110.10:FF:000025">
    <property type="entry name" value="MORN repeat, putative"/>
    <property type="match status" value="1"/>
</dbReference>
<dbReference type="Proteomes" id="UP001212152">
    <property type="component" value="Unassembled WGS sequence"/>
</dbReference>
<evidence type="ECO:0000313" key="3">
    <source>
        <dbReference type="EMBL" id="KAJ3172369.1"/>
    </source>
</evidence>
<accession>A0AAD5TDH1</accession>
<sequence length="156" mass="16343">MVKSASKNRPGSAPSPGAAKQTGSFIYSDGSRYEGEYIEQDNANSASANSSRQRSGTGTYTCARSGCVYTGSWIADAMGGGKGKIVYPTGASYEGLWHQSKYAGQGVYTFPDGSQHDGEWADGRMHGAGTFTDAKGKKWVGVCDMGFGADLAPEIV</sequence>
<keyword evidence="1" id="KW-0677">Repeat</keyword>
<gene>
    <name evidence="3" type="ORF">HDU87_007873</name>
</gene>
<name>A0AAD5TDH1_9FUNG</name>
<dbReference type="EMBL" id="JADGJQ010000078">
    <property type="protein sequence ID" value="KAJ3172369.1"/>
    <property type="molecule type" value="Genomic_DNA"/>
</dbReference>
<evidence type="ECO:0000256" key="1">
    <source>
        <dbReference type="ARBA" id="ARBA00022737"/>
    </source>
</evidence>
<dbReference type="Pfam" id="PF02493">
    <property type="entry name" value="MORN"/>
    <property type="match status" value="3"/>
</dbReference>
<reference evidence="3" key="1">
    <citation type="submission" date="2020-05" db="EMBL/GenBank/DDBJ databases">
        <title>Phylogenomic resolution of chytrid fungi.</title>
        <authorList>
            <person name="Stajich J.E."/>
            <person name="Amses K."/>
            <person name="Simmons R."/>
            <person name="Seto K."/>
            <person name="Myers J."/>
            <person name="Bonds A."/>
            <person name="Quandt C.A."/>
            <person name="Barry K."/>
            <person name="Liu P."/>
            <person name="Grigoriev I."/>
            <person name="Longcore J.E."/>
            <person name="James T.Y."/>
        </authorList>
    </citation>
    <scope>NUCLEOTIDE SEQUENCE</scope>
    <source>
        <strain evidence="3">JEL0379</strain>
    </source>
</reference>
<evidence type="ECO:0000313" key="4">
    <source>
        <dbReference type="Proteomes" id="UP001212152"/>
    </source>
</evidence>